<evidence type="ECO:0000256" key="6">
    <source>
        <dbReference type="ARBA" id="ARBA00023136"/>
    </source>
</evidence>
<dbReference type="EC" id="2.7.1.91" evidence="7"/>
<dbReference type="Pfam" id="PF19279">
    <property type="entry name" value="YegS_C"/>
    <property type="match status" value="1"/>
</dbReference>
<protein>
    <recommendedName>
        <fullName evidence="7">sphingosine kinase</fullName>
        <ecNumber evidence="7">2.7.1.91</ecNumber>
    </recommendedName>
</protein>
<keyword evidence="3" id="KW-0547">Nucleotide-binding</keyword>
<comment type="caution">
    <text evidence="10">The sequence shown here is derived from an EMBL/GenBank/DDBJ whole genome shotgun (WGS) entry which is preliminary data.</text>
</comment>
<dbReference type="AlphaFoldDB" id="A0A556V7A8"/>
<evidence type="ECO:0000256" key="1">
    <source>
        <dbReference type="ARBA" id="ARBA00004308"/>
    </source>
</evidence>
<dbReference type="PROSITE" id="PS50146">
    <property type="entry name" value="DAGK"/>
    <property type="match status" value="1"/>
</dbReference>
<dbReference type="Pfam" id="PF00781">
    <property type="entry name" value="DAGK_cat"/>
    <property type="match status" value="1"/>
</dbReference>
<keyword evidence="6" id="KW-0472">Membrane</keyword>
<dbReference type="SUPFAM" id="SSF111331">
    <property type="entry name" value="NAD kinase/diacylglycerol kinase-like"/>
    <property type="match status" value="1"/>
</dbReference>
<dbReference type="GO" id="GO:0005737">
    <property type="term" value="C:cytoplasm"/>
    <property type="evidence" value="ECO:0007669"/>
    <property type="project" value="UniProtKB-ARBA"/>
</dbReference>
<dbReference type="GO" id="GO:0012505">
    <property type="term" value="C:endomembrane system"/>
    <property type="evidence" value="ECO:0007669"/>
    <property type="project" value="UniProtKB-SubCell"/>
</dbReference>
<dbReference type="Proteomes" id="UP000319801">
    <property type="component" value="Unassembled WGS sequence"/>
</dbReference>
<sequence length="580" mass="64494">MEADAELRAEFTDAASGRLRLSVTLTDSCLTVRKIGSGSPVWQHGQEHDLELGLGDCVGCRASQCEDEGDTAAFLSVYFYPARRSWTRAPAGRQRVEHRFRVAAEEDARANLEEAETWARAVRHRASQLVQGLRNDCLMKILIRSATGENDYILLIIHHHDLLDISWCTERKLNACVEFSRVCVSRSVMVLVNPQSGRGQAMSLYTGPVLSMLTEANISHTLITTEHRNHARELVRNADLSQWSAIVILSGDGLLFEVINGLMEREDWDEAIRIPLGILPGGSGNALAASVHHYTQAGPALGEDLLLSCCFLLCKGLVCPLDIVSVRLSSGPRLFSFLSLAWGFVADVDIESEKFRHVGAMRFLVGTLLRLASLRTYQGRLAFLPARENSTSSSVSFLRPHTSFCDSVQRVSHMQQETSNRHECEGQNTHNNSNDKDFQLKNDSKDNRLPDNLLSPIEDPVPTNWTIEKEQEFVLVLATCHSHLAEELVVSPDARPDDGHLHLLYVTAGISRPALLRLFLAMEKGTHLSCECPHLIYRRVQALRLEPITKPGVITVDGEQVEYGPIQAQVHKGYARIICG</sequence>
<evidence type="ECO:0000256" key="3">
    <source>
        <dbReference type="ARBA" id="ARBA00022741"/>
    </source>
</evidence>
<accession>A0A556V7A8</accession>
<keyword evidence="5" id="KW-0067">ATP-binding</keyword>
<gene>
    <name evidence="10" type="ORF">Baya_13913</name>
</gene>
<keyword evidence="2" id="KW-0808">Transferase</keyword>
<evidence type="ECO:0000313" key="11">
    <source>
        <dbReference type="Proteomes" id="UP000319801"/>
    </source>
</evidence>
<evidence type="ECO:0000256" key="8">
    <source>
        <dbReference type="SAM" id="MobiDB-lite"/>
    </source>
</evidence>
<evidence type="ECO:0000256" key="5">
    <source>
        <dbReference type="ARBA" id="ARBA00022840"/>
    </source>
</evidence>
<dbReference type="OrthoDB" id="3853857at2759"/>
<dbReference type="InterPro" id="IPR050187">
    <property type="entry name" value="Lipid_Phosphate_FormReg"/>
</dbReference>
<proteinExistence type="predicted"/>
<dbReference type="GO" id="GO:0008481">
    <property type="term" value="F:sphingosine kinase activity"/>
    <property type="evidence" value="ECO:0007669"/>
    <property type="project" value="UniProtKB-EC"/>
</dbReference>
<dbReference type="GO" id="GO:0016020">
    <property type="term" value="C:membrane"/>
    <property type="evidence" value="ECO:0007669"/>
    <property type="project" value="TreeGrafter"/>
</dbReference>
<organism evidence="10 11">
    <name type="scientific">Bagarius yarrelli</name>
    <name type="common">Goonch</name>
    <name type="synonym">Bagrus yarrelli</name>
    <dbReference type="NCBI Taxonomy" id="175774"/>
    <lineage>
        <taxon>Eukaryota</taxon>
        <taxon>Metazoa</taxon>
        <taxon>Chordata</taxon>
        <taxon>Craniata</taxon>
        <taxon>Vertebrata</taxon>
        <taxon>Euteleostomi</taxon>
        <taxon>Actinopterygii</taxon>
        <taxon>Neopterygii</taxon>
        <taxon>Teleostei</taxon>
        <taxon>Ostariophysi</taxon>
        <taxon>Siluriformes</taxon>
        <taxon>Sisoridae</taxon>
        <taxon>Sisorinae</taxon>
        <taxon>Bagarius</taxon>
    </lineage>
</organism>
<dbReference type="EMBL" id="VCAZ01000144">
    <property type="protein sequence ID" value="TSX99861.1"/>
    <property type="molecule type" value="Genomic_DNA"/>
</dbReference>
<evidence type="ECO:0000259" key="9">
    <source>
        <dbReference type="PROSITE" id="PS50146"/>
    </source>
</evidence>
<dbReference type="InterPro" id="IPR045540">
    <property type="entry name" value="YegS/DAGK_C"/>
</dbReference>
<dbReference type="GO" id="GO:0005524">
    <property type="term" value="F:ATP binding"/>
    <property type="evidence" value="ECO:0007669"/>
    <property type="project" value="UniProtKB-KW"/>
</dbReference>
<dbReference type="InterPro" id="IPR016064">
    <property type="entry name" value="NAD/diacylglycerol_kinase_sf"/>
</dbReference>
<dbReference type="GO" id="GO:0046512">
    <property type="term" value="P:sphingosine biosynthetic process"/>
    <property type="evidence" value="ECO:0007669"/>
    <property type="project" value="TreeGrafter"/>
</dbReference>
<keyword evidence="11" id="KW-1185">Reference proteome</keyword>
<dbReference type="GO" id="GO:0043066">
    <property type="term" value="P:negative regulation of apoptotic process"/>
    <property type="evidence" value="ECO:0007669"/>
    <property type="project" value="TreeGrafter"/>
</dbReference>
<feature type="compositionally biased region" description="Basic and acidic residues" evidence="8">
    <location>
        <begin position="433"/>
        <end position="449"/>
    </location>
</feature>
<dbReference type="PANTHER" id="PTHR12358:SF47">
    <property type="entry name" value="SPHINGOSINE KINASE 1"/>
    <property type="match status" value="1"/>
</dbReference>
<dbReference type="PANTHER" id="PTHR12358">
    <property type="entry name" value="SPHINGOSINE KINASE"/>
    <property type="match status" value="1"/>
</dbReference>
<dbReference type="Gene3D" id="2.60.200.40">
    <property type="match status" value="1"/>
</dbReference>
<feature type="region of interest" description="Disordered" evidence="8">
    <location>
        <begin position="415"/>
        <end position="455"/>
    </location>
</feature>
<dbReference type="Gene3D" id="3.40.50.10330">
    <property type="entry name" value="Probable inorganic polyphosphate/atp-NAD kinase, domain 1"/>
    <property type="match status" value="1"/>
</dbReference>
<evidence type="ECO:0000256" key="2">
    <source>
        <dbReference type="ARBA" id="ARBA00022679"/>
    </source>
</evidence>
<dbReference type="GO" id="GO:0071363">
    <property type="term" value="P:cellular response to growth factor stimulus"/>
    <property type="evidence" value="ECO:0007669"/>
    <property type="project" value="TreeGrafter"/>
</dbReference>
<feature type="domain" description="DAGKc" evidence="9">
    <location>
        <begin position="183"/>
        <end position="330"/>
    </location>
</feature>
<keyword evidence="4 10" id="KW-0418">Kinase</keyword>
<evidence type="ECO:0000256" key="7">
    <source>
        <dbReference type="ARBA" id="ARBA00044037"/>
    </source>
</evidence>
<name>A0A556V7A8_BAGYA</name>
<evidence type="ECO:0000256" key="4">
    <source>
        <dbReference type="ARBA" id="ARBA00022777"/>
    </source>
</evidence>
<comment type="subcellular location">
    <subcellularLocation>
        <location evidence="1">Endomembrane system</location>
    </subcellularLocation>
</comment>
<dbReference type="FunFam" id="3.40.50.10330:FF:000005">
    <property type="entry name" value="Sphingosine kinase 2"/>
    <property type="match status" value="1"/>
</dbReference>
<reference evidence="10 11" key="1">
    <citation type="journal article" date="2019" name="Genome Biol. Evol.">
        <title>Whole-Genome Sequencing of the Giant Devil Catfish, Bagarius yarrelli.</title>
        <authorList>
            <person name="Jiang W."/>
            <person name="Lv Y."/>
            <person name="Cheng L."/>
            <person name="Yang K."/>
            <person name="Chao B."/>
            <person name="Wang X."/>
            <person name="Li Y."/>
            <person name="Pan X."/>
            <person name="You X."/>
            <person name="Zhang Y."/>
            <person name="Yang J."/>
            <person name="Li J."/>
            <person name="Zhang X."/>
            <person name="Liu S."/>
            <person name="Sun C."/>
            <person name="Yang J."/>
            <person name="Shi Q."/>
        </authorList>
    </citation>
    <scope>NUCLEOTIDE SEQUENCE [LARGE SCALE GENOMIC DNA]</scope>
    <source>
        <strain evidence="10">JWS20170419001</strain>
        <tissue evidence="10">Muscle</tissue>
    </source>
</reference>
<dbReference type="SMART" id="SM00046">
    <property type="entry name" value="DAGKc"/>
    <property type="match status" value="1"/>
</dbReference>
<evidence type="ECO:0000313" key="10">
    <source>
        <dbReference type="EMBL" id="TSX99861.1"/>
    </source>
</evidence>
<dbReference type="InterPro" id="IPR001206">
    <property type="entry name" value="Diacylglycerol_kinase_cat_dom"/>
</dbReference>
<dbReference type="InterPro" id="IPR017438">
    <property type="entry name" value="ATP-NAD_kinase_N"/>
</dbReference>